<evidence type="ECO:0000313" key="8">
    <source>
        <dbReference type="EMBL" id="CAK9102760.1"/>
    </source>
</evidence>
<dbReference type="PANTHER" id="PTHR45700:SF2">
    <property type="entry name" value="UBIQUITIN-PROTEIN LIGASE E3C"/>
    <property type="match status" value="1"/>
</dbReference>
<organism evidence="8 9">
    <name type="scientific">Durusdinium trenchii</name>
    <dbReference type="NCBI Taxonomy" id="1381693"/>
    <lineage>
        <taxon>Eukaryota</taxon>
        <taxon>Sar</taxon>
        <taxon>Alveolata</taxon>
        <taxon>Dinophyceae</taxon>
        <taxon>Suessiales</taxon>
        <taxon>Symbiodiniaceae</taxon>
        <taxon>Durusdinium</taxon>
    </lineage>
</organism>
<dbReference type="SMART" id="SM00119">
    <property type="entry name" value="HECTc"/>
    <property type="match status" value="1"/>
</dbReference>
<feature type="compositionally biased region" description="Basic and acidic residues" evidence="6">
    <location>
        <begin position="289"/>
        <end position="304"/>
    </location>
</feature>
<dbReference type="Proteomes" id="UP001642484">
    <property type="component" value="Unassembled WGS sequence"/>
</dbReference>
<dbReference type="SUPFAM" id="SSF56204">
    <property type="entry name" value="Hect, E3 ligase catalytic domain"/>
    <property type="match status" value="1"/>
</dbReference>
<dbReference type="InterPro" id="IPR000569">
    <property type="entry name" value="HECT_dom"/>
</dbReference>
<accession>A0ABP0RTK0</accession>
<reference evidence="8 9" key="1">
    <citation type="submission" date="2024-02" db="EMBL/GenBank/DDBJ databases">
        <authorList>
            <person name="Chen Y."/>
            <person name="Shah S."/>
            <person name="Dougan E. K."/>
            <person name="Thang M."/>
            <person name="Chan C."/>
        </authorList>
    </citation>
    <scope>NUCLEOTIDE SEQUENCE [LARGE SCALE GENOMIC DNA]</scope>
</reference>
<sequence length="329" mass="36190">MSIGVRHVPPKALFANLQQLKTYSQGHSGTARAKRYQKGEETGQLSGGLRVLSICSESPQCQGGDVSELCLNFVATDGEGKEVPLLPNGQEMPVTVENRELHQASAAFLAGFRSLIDEKWLSMLSEHELQQVISGSSGGSLDVDDLQRHTELSNCSGHRDRMVKDFFTALRAMKPEHQVFGATSEAELTSTNPLTSVDVKLLRFVTSCSRAPLLGFSHLQPPFTLHKVHIRSDSEKLPTASTWKVMKEKLEFVIVQVLVAALELAGVAQEEDAATYRAAYEEAKEAGVDERKLSEAEDRDRPKTSTELSRGNGMLGVFKWAWCFQVMVG</sequence>
<dbReference type="Gene3D" id="3.90.1750.10">
    <property type="entry name" value="Hect, E3 ligase catalytic domains"/>
    <property type="match status" value="1"/>
</dbReference>
<evidence type="ECO:0000256" key="3">
    <source>
        <dbReference type="ARBA" id="ARBA00022679"/>
    </source>
</evidence>
<evidence type="ECO:0000256" key="1">
    <source>
        <dbReference type="ARBA" id="ARBA00000885"/>
    </source>
</evidence>
<feature type="domain" description="HECT" evidence="7">
    <location>
        <begin position="98"/>
        <end position="242"/>
    </location>
</feature>
<comment type="caution">
    <text evidence="8">The sequence shown here is derived from an EMBL/GenBank/DDBJ whole genome shotgun (WGS) entry which is preliminary data.</text>
</comment>
<evidence type="ECO:0000256" key="4">
    <source>
        <dbReference type="ARBA" id="ARBA00022786"/>
    </source>
</evidence>
<dbReference type="PROSITE" id="PS50237">
    <property type="entry name" value="HECT"/>
    <property type="match status" value="1"/>
</dbReference>
<dbReference type="Pfam" id="PF00632">
    <property type="entry name" value="HECT"/>
    <property type="match status" value="2"/>
</dbReference>
<feature type="region of interest" description="Disordered" evidence="6">
    <location>
        <begin position="289"/>
        <end position="308"/>
    </location>
</feature>
<dbReference type="EMBL" id="CAXAMN010026406">
    <property type="protein sequence ID" value="CAK9102760.1"/>
    <property type="molecule type" value="Genomic_DNA"/>
</dbReference>
<dbReference type="PANTHER" id="PTHR45700">
    <property type="entry name" value="UBIQUITIN-PROTEIN LIGASE E3C"/>
    <property type="match status" value="1"/>
</dbReference>
<keyword evidence="4 5" id="KW-0833">Ubl conjugation pathway</keyword>
<evidence type="ECO:0000259" key="7">
    <source>
        <dbReference type="PROSITE" id="PS50237"/>
    </source>
</evidence>
<comment type="caution">
    <text evidence="5">Lacks conserved residue(s) required for the propagation of feature annotation.</text>
</comment>
<dbReference type="InterPro" id="IPR044611">
    <property type="entry name" value="E3A/B/C-like"/>
</dbReference>
<evidence type="ECO:0000256" key="2">
    <source>
        <dbReference type="ARBA" id="ARBA00012485"/>
    </source>
</evidence>
<evidence type="ECO:0000256" key="5">
    <source>
        <dbReference type="PROSITE-ProRule" id="PRU00104"/>
    </source>
</evidence>
<dbReference type="Gene3D" id="3.30.2410.10">
    <property type="entry name" value="Hect, E3 ligase catalytic domain"/>
    <property type="match status" value="1"/>
</dbReference>
<comment type="catalytic activity">
    <reaction evidence="1">
        <text>S-ubiquitinyl-[E2 ubiquitin-conjugating enzyme]-L-cysteine + [acceptor protein]-L-lysine = [E2 ubiquitin-conjugating enzyme]-L-cysteine + N(6)-ubiquitinyl-[acceptor protein]-L-lysine.</text>
        <dbReference type="EC" id="2.3.2.26"/>
    </reaction>
</comment>
<proteinExistence type="predicted"/>
<dbReference type="Gene3D" id="3.30.2160.10">
    <property type="entry name" value="Hect, E3 ligase catalytic domain"/>
    <property type="match status" value="1"/>
</dbReference>
<dbReference type="InterPro" id="IPR035983">
    <property type="entry name" value="Hect_E3_ubiquitin_ligase"/>
</dbReference>
<dbReference type="EC" id="2.3.2.26" evidence="2"/>
<keyword evidence="9" id="KW-1185">Reference proteome</keyword>
<protein>
    <recommendedName>
        <fullName evidence="2">HECT-type E3 ubiquitin transferase</fullName>
        <ecNumber evidence="2">2.3.2.26</ecNumber>
    </recommendedName>
</protein>
<gene>
    <name evidence="8" type="ORF">CCMP2556_LOCUS48333</name>
</gene>
<keyword evidence="3" id="KW-0808">Transferase</keyword>
<evidence type="ECO:0000256" key="6">
    <source>
        <dbReference type="SAM" id="MobiDB-lite"/>
    </source>
</evidence>
<name>A0ABP0RTK0_9DINO</name>
<evidence type="ECO:0000313" key="9">
    <source>
        <dbReference type="Proteomes" id="UP001642484"/>
    </source>
</evidence>